<accession>A0A231H4B8</accession>
<sequence>MRTLTVTQIIPAPIDDVFEAFTDHEKFSEVFGVRSCTLIKQGSAEKNGLGAIRELDCGLLRLREEVTGFDRPHRMEYKIINARPRADHEYGQVDFIEVPDGTKVTWSTRFGNRSPLGGLLDRGFAIAFGIAFRLTLRSAEQRAVAASRAR</sequence>
<keyword evidence="2" id="KW-1185">Reference proteome</keyword>
<dbReference type="SUPFAM" id="SSF55961">
    <property type="entry name" value="Bet v1-like"/>
    <property type="match status" value="1"/>
</dbReference>
<proteinExistence type="predicted"/>
<dbReference type="Pfam" id="PF10604">
    <property type="entry name" value="Polyketide_cyc2"/>
    <property type="match status" value="1"/>
</dbReference>
<dbReference type="AlphaFoldDB" id="A0A231H4B8"/>
<evidence type="ECO:0000313" key="2">
    <source>
        <dbReference type="Proteomes" id="UP000215506"/>
    </source>
</evidence>
<dbReference type="EMBL" id="NGAF01000009">
    <property type="protein sequence ID" value="OXR43678.1"/>
    <property type="molecule type" value="Genomic_DNA"/>
</dbReference>
<name>A0A231H4B8_9NOCA</name>
<dbReference type="InterPro" id="IPR023393">
    <property type="entry name" value="START-like_dom_sf"/>
</dbReference>
<dbReference type="Gene3D" id="3.30.530.20">
    <property type="match status" value="1"/>
</dbReference>
<comment type="caution">
    <text evidence="1">The sequence shown here is derived from an EMBL/GenBank/DDBJ whole genome shotgun (WGS) entry which is preliminary data.</text>
</comment>
<gene>
    <name evidence="1" type="ORF">B7C42_04546</name>
</gene>
<dbReference type="Proteomes" id="UP000215506">
    <property type="component" value="Unassembled WGS sequence"/>
</dbReference>
<evidence type="ECO:0008006" key="3">
    <source>
        <dbReference type="Google" id="ProtNLM"/>
    </source>
</evidence>
<dbReference type="RefSeq" id="WP_094026423.1">
    <property type="nucleotide sequence ID" value="NZ_NGAF01000009.1"/>
</dbReference>
<protein>
    <recommendedName>
        <fullName evidence="3">Coenzyme Q-binding protein COQ10 START domain-containing protein</fullName>
    </recommendedName>
</protein>
<dbReference type="CDD" id="cd07821">
    <property type="entry name" value="PYR_PYL_RCAR_like"/>
    <property type="match status" value="1"/>
</dbReference>
<evidence type="ECO:0000313" key="1">
    <source>
        <dbReference type="EMBL" id="OXR43678.1"/>
    </source>
</evidence>
<organism evidence="1 2">
    <name type="scientific">Nocardia cerradoensis</name>
    <dbReference type="NCBI Taxonomy" id="85688"/>
    <lineage>
        <taxon>Bacteria</taxon>
        <taxon>Bacillati</taxon>
        <taxon>Actinomycetota</taxon>
        <taxon>Actinomycetes</taxon>
        <taxon>Mycobacteriales</taxon>
        <taxon>Nocardiaceae</taxon>
        <taxon>Nocardia</taxon>
    </lineage>
</organism>
<reference evidence="1 2" key="1">
    <citation type="submission" date="2017-07" db="EMBL/GenBank/DDBJ databases">
        <title>First draft Genome Sequence of Nocardia cerradoensis isolated from human infection.</title>
        <authorList>
            <person name="Carrasco G."/>
        </authorList>
    </citation>
    <scope>NUCLEOTIDE SEQUENCE [LARGE SCALE GENOMIC DNA]</scope>
    <source>
        <strain evidence="1 2">CNM20130759</strain>
    </source>
</reference>
<dbReference type="InterPro" id="IPR019587">
    <property type="entry name" value="Polyketide_cyclase/dehydratase"/>
</dbReference>